<evidence type="ECO:0000259" key="7">
    <source>
        <dbReference type="Pfam" id="PF25183"/>
    </source>
</evidence>
<accession>A0A316HC84</accession>
<dbReference type="Gene3D" id="2.60.40.1120">
    <property type="entry name" value="Carboxypeptidase-like, regulatory domain"/>
    <property type="match status" value="1"/>
</dbReference>
<dbReference type="Pfam" id="PF13620">
    <property type="entry name" value="CarboxypepD_reg"/>
    <property type="match status" value="1"/>
</dbReference>
<keyword evidence="8" id="KW-0645">Protease</keyword>
<evidence type="ECO:0000256" key="2">
    <source>
        <dbReference type="ARBA" id="ARBA00022448"/>
    </source>
</evidence>
<dbReference type="PANTHER" id="PTHR30069">
    <property type="entry name" value="TONB-DEPENDENT OUTER MEMBRANE RECEPTOR"/>
    <property type="match status" value="1"/>
</dbReference>
<dbReference type="AlphaFoldDB" id="A0A316HC84"/>
<dbReference type="InterPro" id="IPR036942">
    <property type="entry name" value="Beta-barrel_TonB_sf"/>
</dbReference>
<keyword evidence="9" id="KW-1185">Reference proteome</keyword>
<dbReference type="GO" id="GO:0004180">
    <property type="term" value="F:carboxypeptidase activity"/>
    <property type="evidence" value="ECO:0007669"/>
    <property type="project" value="UniProtKB-KW"/>
</dbReference>
<sequence length="1120" mass="124331">MWAILCIKKSQMKKLYFIILTLMIIGVAGIANAQITTSVLTGKVTDQKGTALPGVTVSVVNTSTGTRYGAQTNAEGRYSVNNINPGGPYTVTATFVGYKKDERSDITLQLGNATFNFVLQDETTTLQEVKVRASAGPTKTGASTRINQNQIRTAPSINRSLQDLTRNTPQSNNNSFQGTNYRYNNVTLDGAINNDAIGFSPSLGGQNNASGQVGSSTRTSPISLDAIQDIQVYVAPYDIKIGNVLGGSINAVTRSGTNDFSGAVYGYGRGSFMVGPNNAATASGGDGSKLKDFHDYQTGIRLGFPLIKNKLFFFTNEELARRQDPVIRGLDHNGASNILSQADGDKLIDAFVKYTTDAAHPNGIDPGTYKNTTIFSNSNKFFNRLDWNIDDHNQLTIRNNTISSKATNLERDQQNFRFSGIDYTSHNNSTSTVAELKSRFSNSLSNSLVLGYSNVHDYRDPNRDPSLPQIEITGRTPGTTIFMGTDREAAIFDMHQKTTEFTDNLTLVKGKHTFTFGTHNEFYNITYNFVNAWNGRVAYSSIEDFIANNPSRVRTNFNYTNNTRDYILANPSAQFKVNLMSLYGQDEIQLTDNFKLTIALRADYAGVPNKQPLSDKTTNAPVDPNYGTTYTYTKPKDIKQNYLGNIEWNPRVSFNYDLNGDQSVILRGGSGFFTGRVPFAWFGYAFYNNGRTYGAYDVKAPSSGISAQTPGTNPVQTAANGELNYVNKQLPAVNTSASGATQVDMIDNNFKMPQVWRSSLAVDYTTDDQWKFTGEGIYTKVIHDLKFQQVNTLDQVTYYVYDTQKQQPIFNNTSTALNKGKINPLYTNAYLLSNTSEGYRYSLTAQIAKNTQFSPTSALNVSVAYTFGHSKDVTNGIRNSMESNWQLNQALNPNNPGLANSNFDIRHRIVSNLNFKQDWDAAKKYTANFSFFFSAQSGNPYTYGFYPNAIDGTGQQVSLAYIPKRGETVNFFSDIAGGQTAVQQAAAFDAFIDKSAYLSSRRGNFTQRNAAFTPWNNQLDFRFTQDFKFGDKHKQMITFTYDVINLTNLLNKKWGQYYFSANTYNSTSSVGLTPVKSGTPSFEKAATTYPKYTFVDPGVPYSVDLFASRWQMQFGIRYSW</sequence>
<gene>
    <name evidence="8" type="ORF">LX99_02508</name>
</gene>
<evidence type="ECO:0000256" key="5">
    <source>
        <dbReference type="ARBA" id="ARBA00023136"/>
    </source>
</evidence>
<dbReference type="EMBL" id="QGHA01000004">
    <property type="protein sequence ID" value="PWK77631.1"/>
    <property type="molecule type" value="Genomic_DNA"/>
</dbReference>
<dbReference type="GO" id="GO:0015344">
    <property type="term" value="F:siderophore uptake transmembrane transporter activity"/>
    <property type="evidence" value="ECO:0007669"/>
    <property type="project" value="TreeGrafter"/>
</dbReference>
<comment type="caution">
    <text evidence="8">The sequence shown here is derived from an EMBL/GenBank/DDBJ whole genome shotgun (WGS) entry which is preliminary data.</text>
</comment>
<evidence type="ECO:0000256" key="6">
    <source>
        <dbReference type="ARBA" id="ARBA00023237"/>
    </source>
</evidence>
<dbReference type="InterPro" id="IPR039426">
    <property type="entry name" value="TonB-dep_rcpt-like"/>
</dbReference>
<dbReference type="Pfam" id="PF25183">
    <property type="entry name" value="OMP_b-brl_4"/>
    <property type="match status" value="1"/>
</dbReference>
<comment type="subcellular location">
    <subcellularLocation>
        <location evidence="1">Cell outer membrane</location>
        <topology evidence="1">Multi-pass membrane protein</topology>
    </subcellularLocation>
</comment>
<name>A0A316HC84_9SPHI</name>
<dbReference type="Gene3D" id="2.40.170.20">
    <property type="entry name" value="TonB-dependent receptor, beta-barrel domain"/>
    <property type="match status" value="1"/>
</dbReference>
<dbReference type="InterPro" id="IPR057601">
    <property type="entry name" value="Oar-like_b-barrel"/>
</dbReference>
<reference evidence="8 9" key="1">
    <citation type="submission" date="2018-05" db="EMBL/GenBank/DDBJ databases">
        <title>Genomic Encyclopedia of Archaeal and Bacterial Type Strains, Phase II (KMG-II): from individual species to whole genera.</title>
        <authorList>
            <person name="Goeker M."/>
        </authorList>
    </citation>
    <scope>NUCLEOTIDE SEQUENCE [LARGE SCALE GENOMIC DNA]</scope>
    <source>
        <strain evidence="8 9">DSM 19975</strain>
    </source>
</reference>
<keyword evidence="8" id="KW-0121">Carboxypeptidase</keyword>
<evidence type="ECO:0000313" key="9">
    <source>
        <dbReference type="Proteomes" id="UP000245678"/>
    </source>
</evidence>
<keyword evidence="6" id="KW-0998">Cell outer membrane</keyword>
<dbReference type="SUPFAM" id="SSF49464">
    <property type="entry name" value="Carboxypeptidase regulatory domain-like"/>
    <property type="match status" value="1"/>
</dbReference>
<dbReference type="SUPFAM" id="SSF56935">
    <property type="entry name" value="Porins"/>
    <property type="match status" value="1"/>
</dbReference>
<evidence type="ECO:0000256" key="4">
    <source>
        <dbReference type="ARBA" id="ARBA00022692"/>
    </source>
</evidence>
<feature type="domain" description="TonB-dependent transporter Oar-like beta-barrel" evidence="7">
    <location>
        <begin position="252"/>
        <end position="1051"/>
    </location>
</feature>
<organism evidence="8 9">
    <name type="scientific">Mucilaginibacter oryzae</name>
    <dbReference type="NCBI Taxonomy" id="468058"/>
    <lineage>
        <taxon>Bacteria</taxon>
        <taxon>Pseudomonadati</taxon>
        <taxon>Bacteroidota</taxon>
        <taxon>Sphingobacteriia</taxon>
        <taxon>Sphingobacteriales</taxon>
        <taxon>Sphingobacteriaceae</taxon>
        <taxon>Mucilaginibacter</taxon>
    </lineage>
</organism>
<keyword evidence="4" id="KW-0812">Transmembrane</keyword>
<evidence type="ECO:0000256" key="3">
    <source>
        <dbReference type="ARBA" id="ARBA00022452"/>
    </source>
</evidence>
<evidence type="ECO:0000256" key="1">
    <source>
        <dbReference type="ARBA" id="ARBA00004571"/>
    </source>
</evidence>
<keyword evidence="5" id="KW-0472">Membrane</keyword>
<keyword evidence="3" id="KW-1134">Transmembrane beta strand</keyword>
<dbReference type="InterPro" id="IPR008969">
    <property type="entry name" value="CarboxyPept-like_regulatory"/>
</dbReference>
<keyword evidence="8" id="KW-0378">Hydrolase</keyword>
<keyword evidence="2" id="KW-0813">Transport</keyword>
<dbReference type="Proteomes" id="UP000245678">
    <property type="component" value="Unassembled WGS sequence"/>
</dbReference>
<proteinExistence type="predicted"/>
<dbReference type="PANTHER" id="PTHR30069:SF46">
    <property type="entry name" value="OAR PROTEIN"/>
    <property type="match status" value="1"/>
</dbReference>
<evidence type="ECO:0000313" key="8">
    <source>
        <dbReference type="EMBL" id="PWK77631.1"/>
    </source>
</evidence>
<dbReference type="GO" id="GO:0009279">
    <property type="term" value="C:cell outer membrane"/>
    <property type="evidence" value="ECO:0007669"/>
    <property type="project" value="UniProtKB-SubCell"/>
</dbReference>
<dbReference type="GO" id="GO:0044718">
    <property type="term" value="P:siderophore transmembrane transport"/>
    <property type="evidence" value="ECO:0007669"/>
    <property type="project" value="TreeGrafter"/>
</dbReference>
<protein>
    <submittedName>
        <fullName evidence="8">Carboxypeptidase family protein</fullName>
    </submittedName>
</protein>